<protein>
    <submittedName>
        <fullName evidence="2">Uncharacterized protein</fullName>
    </submittedName>
</protein>
<feature type="compositionally biased region" description="Basic and acidic residues" evidence="1">
    <location>
        <begin position="15"/>
        <end position="28"/>
    </location>
</feature>
<sequence>MSPSFSPSQSISEVSLRKDARNLHELQDKRRKKAGAHEISREEQQKGETSPIPPFPQPFYRQPDLNKEADGKIRIFTDETFRTPILYRSRRFQSDLTEVQKCGMKEVRDLIRQVKITIS</sequence>
<dbReference type="EMBL" id="JAHQIW010004522">
    <property type="protein sequence ID" value="KAJ1362706.1"/>
    <property type="molecule type" value="Genomic_DNA"/>
</dbReference>
<gene>
    <name evidence="2" type="ORF">KIN20_022361</name>
</gene>
<organism evidence="2 3">
    <name type="scientific">Parelaphostrongylus tenuis</name>
    <name type="common">Meningeal worm</name>
    <dbReference type="NCBI Taxonomy" id="148309"/>
    <lineage>
        <taxon>Eukaryota</taxon>
        <taxon>Metazoa</taxon>
        <taxon>Ecdysozoa</taxon>
        <taxon>Nematoda</taxon>
        <taxon>Chromadorea</taxon>
        <taxon>Rhabditida</taxon>
        <taxon>Rhabditina</taxon>
        <taxon>Rhabditomorpha</taxon>
        <taxon>Strongyloidea</taxon>
        <taxon>Metastrongylidae</taxon>
        <taxon>Parelaphostrongylus</taxon>
    </lineage>
</organism>
<feature type="compositionally biased region" description="Basic and acidic residues" evidence="1">
    <location>
        <begin position="35"/>
        <end position="46"/>
    </location>
</feature>
<dbReference type="AlphaFoldDB" id="A0AAD5N5J1"/>
<evidence type="ECO:0000313" key="3">
    <source>
        <dbReference type="Proteomes" id="UP001196413"/>
    </source>
</evidence>
<evidence type="ECO:0000313" key="2">
    <source>
        <dbReference type="EMBL" id="KAJ1362706.1"/>
    </source>
</evidence>
<dbReference type="Proteomes" id="UP001196413">
    <property type="component" value="Unassembled WGS sequence"/>
</dbReference>
<name>A0AAD5N5J1_PARTN</name>
<feature type="compositionally biased region" description="Low complexity" evidence="1">
    <location>
        <begin position="1"/>
        <end position="14"/>
    </location>
</feature>
<accession>A0AAD5N5J1</accession>
<reference evidence="2" key="1">
    <citation type="submission" date="2021-06" db="EMBL/GenBank/DDBJ databases">
        <title>Parelaphostrongylus tenuis whole genome reference sequence.</title>
        <authorList>
            <person name="Garwood T.J."/>
            <person name="Larsen P.A."/>
            <person name="Fountain-Jones N.M."/>
            <person name="Garbe J.R."/>
            <person name="Macchietto M.G."/>
            <person name="Kania S.A."/>
            <person name="Gerhold R.W."/>
            <person name="Richards J.E."/>
            <person name="Wolf T.M."/>
        </authorList>
    </citation>
    <scope>NUCLEOTIDE SEQUENCE</scope>
    <source>
        <strain evidence="2">MNPRO001-30</strain>
        <tissue evidence="2">Meninges</tissue>
    </source>
</reference>
<feature type="region of interest" description="Disordered" evidence="1">
    <location>
        <begin position="1"/>
        <end position="66"/>
    </location>
</feature>
<comment type="caution">
    <text evidence="2">The sequence shown here is derived from an EMBL/GenBank/DDBJ whole genome shotgun (WGS) entry which is preliminary data.</text>
</comment>
<proteinExistence type="predicted"/>
<keyword evidence="3" id="KW-1185">Reference proteome</keyword>
<evidence type="ECO:0000256" key="1">
    <source>
        <dbReference type="SAM" id="MobiDB-lite"/>
    </source>
</evidence>